<organism evidence="3 4">
    <name type="scientific">Polynucleobacter antarcticus</name>
    <dbReference type="NCBI Taxonomy" id="1743162"/>
    <lineage>
        <taxon>Bacteria</taxon>
        <taxon>Pseudomonadati</taxon>
        <taxon>Pseudomonadota</taxon>
        <taxon>Betaproteobacteria</taxon>
        <taxon>Burkholderiales</taxon>
        <taxon>Burkholderiaceae</taxon>
        <taxon>Polynucleobacter</taxon>
    </lineage>
</organism>
<dbReference type="CDD" id="cd06223">
    <property type="entry name" value="PRTases_typeI"/>
    <property type="match status" value="1"/>
</dbReference>
<dbReference type="Gene3D" id="3.40.50.2020">
    <property type="match status" value="1"/>
</dbReference>
<dbReference type="KEGG" id="pani:DCO16_10440"/>
<accession>A0A6M9PXE7</accession>
<evidence type="ECO:0000259" key="2">
    <source>
        <dbReference type="Pfam" id="PF00156"/>
    </source>
</evidence>
<name>A0A6M9PXE7_9BURK</name>
<dbReference type="InterPro" id="IPR051910">
    <property type="entry name" value="ComF/GntX_DNA_util-trans"/>
</dbReference>
<dbReference type="SUPFAM" id="SSF53271">
    <property type="entry name" value="PRTase-like"/>
    <property type="match status" value="1"/>
</dbReference>
<evidence type="ECO:0000313" key="3">
    <source>
        <dbReference type="EMBL" id="QKM63415.1"/>
    </source>
</evidence>
<feature type="domain" description="Phosphoribosyltransferase" evidence="2">
    <location>
        <begin position="149"/>
        <end position="242"/>
    </location>
</feature>
<evidence type="ECO:0000256" key="1">
    <source>
        <dbReference type="ARBA" id="ARBA00008007"/>
    </source>
</evidence>
<protein>
    <submittedName>
        <fullName evidence="3">ComF family protein</fullName>
    </submittedName>
</protein>
<evidence type="ECO:0000313" key="4">
    <source>
        <dbReference type="Proteomes" id="UP000500806"/>
    </source>
</evidence>
<dbReference type="InterPro" id="IPR000836">
    <property type="entry name" value="PRTase_dom"/>
</dbReference>
<comment type="similarity">
    <text evidence="1">Belongs to the ComF/GntX family.</text>
</comment>
<dbReference type="EMBL" id="CP028941">
    <property type="protein sequence ID" value="QKM63415.1"/>
    <property type="molecule type" value="Genomic_DNA"/>
</dbReference>
<gene>
    <name evidence="3" type="ORF">DCO16_10440</name>
</gene>
<dbReference type="AlphaFoldDB" id="A0A6M9PXE7"/>
<dbReference type="InterPro" id="IPR029057">
    <property type="entry name" value="PRTase-like"/>
</dbReference>
<proteinExistence type="inferred from homology"/>
<dbReference type="PANTHER" id="PTHR47505">
    <property type="entry name" value="DNA UTILIZATION PROTEIN YHGH"/>
    <property type="match status" value="1"/>
</dbReference>
<dbReference type="PANTHER" id="PTHR47505:SF1">
    <property type="entry name" value="DNA UTILIZATION PROTEIN YHGH"/>
    <property type="match status" value="1"/>
</dbReference>
<sequence>MPVFQNIFQSICTHLLPTACISCGNHQAQTLCINCSGIIMSEQLLHYECCPQCGITLASDELDQKRCQDCTIHPPYFDRTYCLDRYDGKLQSALHQLKYQHRLASAYGLACVWNQLLSGSLKKLAADYLLPVPLSEEKLHARGFNQSWELARRIECDATIQKNPYALMRHHHSQHQANENRSNRHTAVQNMFYVNPIYCESFRAKTVIVFDDVMTSGATLNEIARILKDNGAYKVINWVLLRTLRPMKMNEHKI</sequence>
<reference evidence="3 4" key="1">
    <citation type="submission" date="2018-04" db="EMBL/GenBank/DDBJ databases">
        <title>Polynucleobacter sp. LimPoW16 genome.</title>
        <authorList>
            <person name="Hahn M.W."/>
        </authorList>
    </citation>
    <scope>NUCLEOTIDE SEQUENCE [LARGE SCALE GENOMIC DNA]</scope>
    <source>
        <strain evidence="3 4">LimPoW16</strain>
    </source>
</reference>
<keyword evidence="4" id="KW-1185">Reference proteome</keyword>
<dbReference type="Proteomes" id="UP000500806">
    <property type="component" value="Chromosome"/>
</dbReference>
<dbReference type="Pfam" id="PF00156">
    <property type="entry name" value="Pribosyltran"/>
    <property type="match status" value="1"/>
</dbReference>